<accession>A0A1B2J313</accession>
<keyword evidence="2" id="KW-0378">Hydrolase</keyword>
<dbReference type="Gene3D" id="3.40.1440.10">
    <property type="entry name" value="GIY-YIG endonuclease"/>
    <property type="match status" value="1"/>
</dbReference>
<name>A0A1B2J313_9LACO</name>
<gene>
    <name evidence="2" type="ORF">AYR63_16265</name>
</gene>
<protein>
    <submittedName>
        <fullName evidence="2">Endonuclease</fullName>
    </submittedName>
</protein>
<geneLocation type="plasmid" evidence="3">
    <name>pl11995-5</name>
</geneLocation>
<proteinExistence type="predicted"/>
<dbReference type="SMART" id="SM00465">
    <property type="entry name" value="GIYc"/>
    <property type="match status" value="1"/>
</dbReference>
<evidence type="ECO:0000259" key="1">
    <source>
        <dbReference type="PROSITE" id="PS50164"/>
    </source>
</evidence>
<dbReference type="PROSITE" id="PS50164">
    <property type="entry name" value="GIY_YIG"/>
    <property type="match status" value="1"/>
</dbReference>
<keyword evidence="2" id="KW-0255">Endonuclease</keyword>
<dbReference type="InterPro" id="IPR000305">
    <property type="entry name" value="GIY-YIG_endonuc"/>
</dbReference>
<evidence type="ECO:0000313" key="2">
    <source>
        <dbReference type="EMBL" id="ANZ68690.1"/>
    </source>
</evidence>
<keyword evidence="2" id="KW-0614">Plasmid</keyword>
<evidence type="ECO:0000313" key="3">
    <source>
        <dbReference type="Proteomes" id="UP000093267"/>
    </source>
</evidence>
<dbReference type="EMBL" id="CP014929">
    <property type="protein sequence ID" value="ANZ68690.1"/>
    <property type="molecule type" value="Genomic_DNA"/>
</dbReference>
<dbReference type="OrthoDB" id="89044at2"/>
<dbReference type="Proteomes" id="UP000093267">
    <property type="component" value="Plasmid pL11995-5"/>
</dbReference>
<dbReference type="AlphaFoldDB" id="A0A1B2J313"/>
<keyword evidence="3" id="KW-1185">Reference proteome</keyword>
<dbReference type="CDD" id="cd10446">
    <property type="entry name" value="GIY-YIG_unchar_1"/>
    <property type="match status" value="1"/>
</dbReference>
<dbReference type="GO" id="GO:0004519">
    <property type="term" value="F:endonuclease activity"/>
    <property type="evidence" value="ECO:0007669"/>
    <property type="project" value="UniProtKB-KW"/>
</dbReference>
<keyword evidence="2" id="KW-0540">Nuclease</keyword>
<reference evidence="2 3" key="1">
    <citation type="submission" date="2016-03" db="EMBL/GenBank/DDBJ databases">
        <title>Pediococcus and Lactobacillus from brewery environment - whole genome sequencing and assembly.</title>
        <authorList>
            <person name="Behr J."/>
            <person name="Geissler A.J."/>
            <person name="Vogel R.F."/>
        </authorList>
    </citation>
    <scope>NUCLEOTIDE SEQUENCE [LARGE SCALE GENOMIC DNA]</scope>
    <source>
        <strain evidence="2 3">TMW 1.1995</strain>
        <plasmid evidence="3">pl11995-5</plasmid>
    </source>
</reference>
<sequence length="284" mass="33163">MVRSFLLSTHAIYLNDLLGLSNLENVKIKFNQWNTEEDPIDVFQANPELINNQWLFWRNQKRYFNVNDVAINLVRVKGDIYLLTTVKLVTEELGVIHGINYAGKELKRYRPLYGRVLIKYHKDFQASVVNAESKLEKLVVSQVLPDVYKNDGFPGYDSVCLSYQQLKLVLEKNKSEWITALSNQKAVYLIRDVSNGKLYVGSATSKNGMLLDRWRSYISNGHGGNKCLQELIKEAGFEYVKKNFQYSILENYNSRVDDSFILRRESWWKKVFDSRNKKFGYNEN</sequence>
<dbReference type="Pfam" id="PF01541">
    <property type="entry name" value="GIY-YIG"/>
    <property type="match status" value="1"/>
</dbReference>
<dbReference type="SUPFAM" id="SSF82771">
    <property type="entry name" value="GIY-YIG endonuclease"/>
    <property type="match status" value="1"/>
</dbReference>
<dbReference type="InterPro" id="IPR035901">
    <property type="entry name" value="GIY-YIG_endonuc_sf"/>
</dbReference>
<feature type="domain" description="GIY-YIG" evidence="1">
    <location>
        <begin position="183"/>
        <end position="278"/>
    </location>
</feature>
<organism evidence="2 3">
    <name type="scientific">Secundilactobacillus paracollinoides</name>
    <dbReference type="NCBI Taxonomy" id="240427"/>
    <lineage>
        <taxon>Bacteria</taxon>
        <taxon>Bacillati</taxon>
        <taxon>Bacillota</taxon>
        <taxon>Bacilli</taxon>
        <taxon>Lactobacillales</taxon>
        <taxon>Lactobacillaceae</taxon>
        <taxon>Secundilactobacillus</taxon>
    </lineage>
</organism>